<accession>A0ACA9RDK2</accession>
<gene>
    <name evidence="1" type="ORF">RPERSI_LOCUS18692</name>
</gene>
<dbReference type="Proteomes" id="UP000789920">
    <property type="component" value="Unassembled WGS sequence"/>
</dbReference>
<keyword evidence="2" id="KW-1185">Reference proteome</keyword>
<dbReference type="EMBL" id="CAJVQC010049960">
    <property type="protein sequence ID" value="CAG8788354.1"/>
    <property type="molecule type" value="Genomic_DNA"/>
</dbReference>
<comment type="caution">
    <text evidence="1">The sequence shown here is derived from an EMBL/GenBank/DDBJ whole genome shotgun (WGS) entry which is preliminary data.</text>
</comment>
<organism evidence="1 2">
    <name type="scientific">Racocetra persica</name>
    <dbReference type="NCBI Taxonomy" id="160502"/>
    <lineage>
        <taxon>Eukaryota</taxon>
        <taxon>Fungi</taxon>
        <taxon>Fungi incertae sedis</taxon>
        <taxon>Mucoromycota</taxon>
        <taxon>Glomeromycotina</taxon>
        <taxon>Glomeromycetes</taxon>
        <taxon>Diversisporales</taxon>
        <taxon>Gigasporaceae</taxon>
        <taxon>Racocetra</taxon>
    </lineage>
</organism>
<feature type="non-terminal residue" evidence="1">
    <location>
        <position position="1"/>
    </location>
</feature>
<protein>
    <submittedName>
        <fullName evidence="1">35639_t:CDS:1</fullName>
    </submittedName>
</protein>
<name>A0ACA9RDK2_9GLOM</name>
<reference evidence="1" key="1">
    <citation type="submission" date="2021-06" db="EMBL/GenBank/DDBJ databases">
        <authorList>
            <person name="Kallberg Y."/>
            <person name="Tangrot J."/>
            <person name="Rosling A."/>
        </authorList>
    </citation>
    <scope>NUCLEOTIDE SEQUENCE</scope>
    <source>
        <strain evidence="1">MA461A</strain>
    </source>
</reference>
<evidence type="ECO:0000313" key="1">
    <source>
        <dbReference type="EMBL" id="CAG8788354.1"/>
    </source>
</evidence>
<sequence>TEDQENAFNTLKERLITAPILAYSDFSQEFFLFMNALGVTLGAILSQKDPQGKEQVIHYASRTMTPEKKTYLMTEQECLAIV</sequence>
<evidence type="ECO:0000313" key="2">
    <source>
        <dbReference type="Proteomes" id="UP000789920"/>
    </source>
</evidence>
<proteinExistence type="predicted"/>